<proteinExistence type="inferred from homology"/>
<dbReference type="SUPFAM" id="SSF53720">
    <property type="entry name" value="ALDH-like"/>
    <property type="match status" value="1"/>
</dbReference>
<dbReference type="SMART" id="SM00079">
    <property type="entry name" value="PBPe"/>
    <property type="match status" value="1"/>
</dbReference>
<dbReference type="PROSITE" id="PS00687">
    <property type="entry name" value="ALDEHYDE_DEHYDR_GLU"/>
    <property type="match status" value="1"/>
</dbReference>
<name>A0A7R9L228_9ACAR</name>
<evidence type="ECO:0000256" key="7">
    <source>
        <dbReference type="ARBA" id="ARBA00023002"/>
    </source>
</evidence>
<feature type="domain" description="Ionotropic glutamate receptor L-glutamate and glycine-binding" evidence="17">
    <location>
        <begin position="234"/>
        <end position="290"/>
    </location>
</feature>
<evidence type="ECO:0000256" key="2">
    <source>
        <dbReference type="ARBA" id="ARBA00008685"/>
    </source>
</evidence>
<evidence type="ECO:0000256" key="9">
    <source>
        <dbReference type="ARBA" id="ARBA00023136"/>
    </source>
</evidence>
<keyword evidence="8" id="KW-0406">Ion transport</keyword>
<evidence type="ECO:0000259" key="16">
    <source>
        <dbReference type="SMART" id="SM00079"/>
    </source>
</evidence>
<evidence type="ECO:0000256" key="11">
    <source>
        <dbReference type="ARBA" id="ARBA00023180"/>
    </source>
</evidence>
<evidence type="ECO:0000259" key="17">
    <source>
        <dbReference type="SMART" id="SM00918"/>
    </source>
</evidence>
<dbReference type="PANTHER" id="PTHR11699">
    <property type="entry name" value="ALDEHYDE DEHYDROGENASE-RELATED"/>
    <property type="match status" value="1"/>
</dbReference>
<keyword evidence="5" id="KW-0812">Transmembrane</keyword>
<comment type="similarity">
    <text evidence="2">Belongs to the glutamate-gated ion channel (TC 1.A.10.1) family.</text>
</comment>
<dbReference type="InterPro" id="IPR001320">
    <property type="entry name" value="Iontro_rcpt_C"/>
</dbReference>
<evidence type="ECO:0000313" key="18">
    <source>
        <dbReference type="EMBL" id="CAD7633372.1"/>
    </source>
</evidence>
<evidence type="ECO:0000256" key="6">
    <source>
        <dbReference type="ARBA" id="ARBA00022989"/>
    </source>
</evidence>
<dbReference type="InterPro" id="IPR016162">
    <property type="entry name" value="Ald_DH_N"/>
</dbReference>
<keyword evidence="4" id="KW-0813">Transport</keyword>
<feature type="active site" evidence="14">
    <location>
        <position position="7"/>
    </location>
</feature>
<dbReference type="GO" id="GO:0016020">
    <property type="term" value="C:membrane"/>
    <property type="evidence" value="ECO:0007669"/>
    <property type="project" value="UniProtKB-SubCell"/>
</dbReference>
<dbReference type="EMBL" id="CAJPIZ010012627">
    <property type="protein sequence ID" value="CAG2113802.1"/>
    <property type="molecule type" value="Genomic_DNA"/>
</dbReference>
<evidence type="ECO:0000256" key="13">
    <source>
        <dbReference type="ARBA" id="ARBA00023303"/>
    </source>
</evidence>
<dbReference type="Pfam" id="PF00171">
    <property type="entry name" value="Aldedh"/>
    <property type="match status" value="1"/>
</dbReference>
<evidence type="ECO:0000256" key="12">
    <source>
        <dbReference type="ARBA" id="ARBA00023286"/>
    </source>
</evidence>
<dbReference type="AlphaFoldDB" id="A0A7R9L228"/>
<keyword evidence="7 15" id="KW-0560">Oxidoreductase</keyword>
<keyword evidence="11" id="KW-0325">Glycoprotein</keyword>
<organism evidence="18">
    <name type="scientific">Medioppia subpectinata</name>
    <dbReference type="NCBI Taxonomy" id="1979941"/>
    <lineage>
        <taxon>Eukaryota</taxon>
        <taxon>Metazoa</taxon>
        <taxon>Ecdysozoa</taxon>
        <taxon>Arthropoda</taxon>
        <taxon>Chelicerata</taxon>
        <taxon>Arachnida</taxon>
        <taxon>Acari</taxon>
        <taxon>Acariformes</taxon>
        <taxon>Sarcoptiformes</taxon>
        <taxon>Oribatida</taxon>
        <taxon>Brachypylina</taxon>
        <taxon>Oppioidea</taxon>
        <taxon>Oppiidae</taxon>
        <taxon>Medioppia</taxon>
    </lineage>
</organism>
<evidence type="ECO:0000256" key="1">
    <source>
        <dbReference type="ARBA" id="ARBA00004141"/>
    </source>
</evidence>
<keyword evidence="9" id="KW-0472">Membrane</keyword>
<dbReference type="Gene3D" id="3.40.309.10">
    <property type="entry name" value="Aldehyde Dehydrogenase, Chain A, domain 2"/>
    <property type="match status" value="1"/>
</dbReference>
<keyword evidence="12" id="KW-1071">Ligand-gated ion channel</keyword>
<evidence type="ECO:0000256" key="5">
    <source>
        <dbReference type="ARBA" id="ARBA00022692"/>
    </source>
</evidence>
<dbReference type="Proteomes" id="UP000759131">
    <property type="component" value="Unassembled WGS sequence"/>
</dbReference>
<dbReference type="SMART" id="SM00918">
    <property type="entry name" value="Lig_chan-Glu_bd"/>
    <property type="match status" value="1"/>
</dbReference>
<evidence type="ECO:0000256" key="10">
    <source>
        <dbReference type="ARBA" id="ARBA00023170"/>
    </source>
</evidence>
<reference evidence="18" key="1">
    <citation type="submission" date="2020-11" db="EMBL/GenBank/DDBJ databases">
        <authorList>
            <person name="Tran Van P."/>
        </authorList>
    </citation>
    <scope>NUCLEOTIDE SEQUENCE</scope>
</reference>
<dbReference type="GO" id="GO:0016620">
    <property type="term" value="F:oxidoreductase activity, acting on the aldehyde or oxo group of donors, NAD or NADP as acceptor"/>
    <property type="evidence" value="ECO:0007669"/>
    <property type="project" value="InterPro"/>
</dbReference>
<dbReference type="Gene3D" id="3.40.605.10">
    <property type="entry name" value="Aldehyde Dehydrogenase, Chain A, domain 1"/>
    <property type="match status" value="1"/>
</dbReference>
<sequence length="476" mass="53123">MKRISLETGGKSPLIIFDDADIDAAIATAHQCVFANSGQICVSPTRLFVQEGIYDKFVEKSVEMAKNRVQLLGDPFAEKTQQGPQIDDNQMQRILKYIDIGRKEGAKLLAGGHRWGTEGAFVEPTVFADVTDDMTIAKEEIFGPVQSILKFKTLDEVIERANNTTYGLAAGAFTKDVNRALKLTKDLEAGNVWINTYFAFKLQAPFGGYKQSGIGRECGEESLHEYLEVKSVTPYVYVMNNEFYGYCVDVMNAIAEISGFNYSLYKAPDGKHGEVSPTGAINGIMSEVYYGAADFGLASLTASETRKRYVDFSKPIMNLSVSALIHTTNAEYIETFRDLPRQTRITYGTTGRSRMQDRFYNRRNDGSKDYIQTMCDAMRLGNTFVANTTEGIRRAKVTKFAFIQESVANEFIAANDCDLVSIRDYNDYFNSQYAIAVPKGSPYLAKINYAISQLEAKVLKTINCVPNNGIKRFSRN</sequence>
<evidence type="ECO:0000256" key="14">
    <source>
        <dbReference type="PROSITE-ProRule" id="PRU10007"/>
    </source>
</evidence>
<protein>
    <recommendedName>
        <fullName evidence="20">Aldehyde dehydrogenase</fullName>
    </recommendedName>
</protein>
<dbReference type="InterPro" id="IPR015590">
    <property type="entry name" value="Aldehyde_DH_dom"/>
</dbReference>
<dbReference type="Pfam" id="PF10613">
    <property type="entry name" value="Lig_chan-Glu_bd"/>
    <property type="match status" value="1"/>
</dbReference>
<dbReference type="InterPro" id="IPR019594">
    <property type="entry name" value="Glu/Gly-bd"/>
</dbReference>
<dbReference type="OrthoDB" id="5984008at2759"/>
<gene>
    <name evidence="18" type="ORF">OSB1V03_LOCUS13769</name>
</gene>
<evidence type="ECO:0000256" key="4">
    <source>
        <dbReference type="ARBA" id="ARBA00022448"/>
    </source>
</evidence>
<evidence type="ECO:0000313" key="19">
    <source>
        <dbReference type="Proteomes" id="UP000759131"/>
    </source>
</evidence>
<evidence type="ECO:0000256" key="15">
    <source>
        <dbReference type="RuleBase" id="RU003345"/>
    </source>
</evidence>
<dbReference type="GO" id="GO:0015276">
    <property type="term" value="F:ligand-gated monoatomic ion channel activity"/>
    <property type="evidence" value="ECO:0007669"/>
    <property type="project" value="InterPro"/>
</dbReference>
<dbReference type="InterPro" id="IPR016163">
    <property type="entry name" value="Ald_DH_C"/>
</dbReference>
<dbReference type="FunFam" id="3.40.605.10:FF:000026">
    <property type="entry name" value="Aldehyde dehydrogenase, putative"/>
    <property type="match status" value="1"/>
</dbReference>
<keyword evidence="13" id="KW-0407">Ion channel</keyword>
<dbReference type="FunFam" id="3.40.309.10:FF:000001">
    <property type="entry name" value="Mitochondrial aldehyde dehydrogenase 2"/>
    <property type="match status" value="1"/>
</dbReference>
<feature type="domain" description="Ionotropic glutamate receptor C-terminal" evidence="16">
    <location>
        <begin position="228"/>
        <end position="463"/>
    </location>
</feature>
<evidence type="ECO:0000256" key="8">
    <source>
        <dbReference type="ARBA" id="ARBA00023065"/>
    </source>
</evidence>
<keyword evidence="10" id="KW-0675">Receptor</keyword>
<evidence type="ECO:0008006" key="20">
    <source>
        <dbReference type="Google" id="ProtNLM"/>
    </source>
</evidence>
<accession>A0A7R9L228</accession>
<comment type="subcellular location">
    <subcellularLocation>
        <location evidence="1">Membrane</location>
        <topology evidence="1">Multi-pass membrane protein</topology>
    </subcellularLocation>
</comment>
<dbReference type="EMBL" id="OC867202">
    <property type="protein sequence ID" value="CAD7633372.1"/>
    <property type="molecule type" value="Genomic_DNA"/>
</dbReference>
<evidence type="ECO:0000256" key="3">
    <source>
        <dbReference type="ARBA" id="ARBA00009986"/>
    </source>
</evidence>
<dbReference type="SUPFAM" id="SSF53850">
    <property type="entry name" value="Periplasmic binding protein-like II"/>
    <property type="match status" value="1"/>
</dbReference>
<comment type="similarity">
    <text evidence="3 15">Belongs to the aldehyde dehydrogenase family.</text>
</comment>
<keyword evidence="19" id="KW-1185">Reference proteome</keyword>
<dbReference type="InterPro" id="IPR029510">
    <property type="entry name" value="Ald_DH_CS_GLU"/>
</dbReference>
<dbReference type="InterPro" id="IPR016161">
    <property type="entry name" value="Ald_DH/histidinol_DH"/>
</dbReference>
<dbReference type="Gene3D" id="3.40.190.10">
    <property type="entry name" value="Periplasmic binding protein-like II"/>
    <property type="match status" value="2"/>
</dbReference>
<keyword evidence="6" id="KW-1133">Transmembrane helix</keyword>